<proteinExistence type="predicted"/>
<organism evidence="1">
    <name type="scientific">marine sediment metagenome</name>
    <dbReference type="NCBI Taxonomy" id="412755"/>
    <lineage>
        <taxon>unclassified sequences</taxon>
        <taxon>metagenomes</taxon>
        <taxon>ecological metagenomes</taxon>
    </lineage>
</organism>
<protein>
    <submittedName>
        <fullName evidence="1">Uncharacterized protein</fullName>
    </submittedName>
</protein>
<sequence length="93" mass="10367">GVVPSYMSPAGQLMLGMVNYIAADNDWQRKKAENAMKYSWKAFLPGSSAWKDWSDVWSGKKPLKSLFFYGVEAGEPTPEQKADEYLASLTSNP</sequence>
<dbReference type="AlphaFoldDB" id="X1QVR5"/>
<evidence type="ECO:0000313" key="1">
    <source>
        <dbReference type="EMBL" id="GAI47374.1"/>
    </source>
</evidence>
<dbReference type="EMBL" id="BARV01039685">
    <property type="protein sequence ID" value="GAI47374.1"/>
    <property type="molecule type" value="Genomic_DNA"/>
</dbReference>
<feature type="non-terminal residue" evidence="1">
    <location>
        <position position="1"/>
    </location>
</feature>
<accession>X1QVR5</accession>
<gene>
    <name evidence="1" type="ORF">S06H3_60743</name>
</gene>
<name>X1QVR5_9ZZZZ</name>
<reference evidence="1" key="1">
    <citation type="journal article" date="2014" name="Front. Microbiol.">
        <title>High frequency of phylogenetically diverse reductive dehalogenase-homologous genes in deep subseafloor sedimentary metagenomes.</title>
        <authorList>
            <person name="Kawai M."/>
            <person name="Futagami T."/>
            <person name="Toyoda A."/>
            <person name="Takaki Y."/>
            <person name="Nishi S."/>
            <person name="Hori S."/>
            <person name="Arai W."/>
            <person name="Tsubouchi T."/>
            <person name="Morono Y."/>
            <person name="Uchiyama I."/>
            <person name="Ito T."/>
            <person name="Fujiyama A."/>
            <person name="Inagaki F."/>
            <person name="Takami H."/>
        </authorList>
    </citation>
    <scope>NUCLEOTIDE SEQUENCE</scope>
    <source>
        <strain evidence="1">Expedition CK06-06</strain>
    </source>
</reference>
<comment type="caution">
    <text evidence="1">The sequence shown here is derived from an EMBL/GenBank/DDBJ whole genome shotgun (WGS) entry which is preliminary data.</text>
</comment>